<evidence type="ECO:0000256" key="4">
    <source>
        <dbReference type="ARBA" id="ARBA00022786"/>
    </source>
</evidence>
<evidence type="ECO:0000256" key="2">
    <source>
        <dbReference type="ARBA" id="ARBA00012759"/>
    </source>
</evidence>
<feature type="non-terminal residue" evidence="6">
    <location>
        <position position="1"/>
    </location>
</feature>
<dbReference type="PANTHER" id="PTHR13291">
    <property type="entry name" value="JOSEPHIN 1, 2"/>
    <property type="match status" value="1"/>
</dbReference>
<proteinExistence type="predicted"/>
<dbReference type="EC" id="3.4.19.12" evidence="2"/>
<evidence type="ECO:0000256" key="1">
    <source>
        <dbReference type="ARBA" id="ARBA00000707"/>
    </source>
</evidence>
<reference evidence="6" key="1">
    <citation type="submission" date="2020-11" db="EMBL/GenBank/DDBJ databases">
        <authorList>
            <person name="Tran Van P."/>
        </authorList>
    </citation>
    <scope>NUCLEOTIDE SEQUENCE</scope>
</reference>
<dbReference type="PANTHER" id="PTHR13291:SF0">
    <property type="entry name" value="JOSEPHIN-LIKE PROTEIN"/>
    <property type="match status" value="1"/>
</dbReference>
<accession>A0A7R8WWJ4</accession>
<organism evidence="6">
    <name type="scientific">Cyprideis torosa</name>
    <dbReference type="NCBI Taxonomy" id="163714"/>
    <lineage>
        <taxon>Eukaryota</taxon>
        <taxon>Metazoa</taxon>
        <taxon>Ecdysozoa</taxon>
        <taxon>Arthropoda</taxon>
        <taxon>Crustacea</taxon>
        <taxon>Oligostraca</taxon>
        <taxon>Ostracoda</taxon>
        <taxon>Podocopa</taxon>
        <taxon>Podocopida</taxon>
        <taxon>Cytherocopina</taxon>
        <taxon>Cytheroidea</taxon>
        <taxon>Cytherideidae</taxon>
        <taxon>Cyprideis</taxon>
    </lineage>
</organism>
<dbReference type="PROSITE" id="PS50957">
    <property type="entry name" value="JOSEPHIN"/>
    <property type="match status" value="1"/>
</dbReference>
<evidence type="ECO:0000256" key="5">
    <source>
        <dbReference type="ARBA" id="ARBA00022801"/>
    </source>
</evidence>
<dbReference type="AlphaFoldDB" id="A0A7R8WWJ4"/>
<dbReference type="InterPro" id="IPR006155">
    <property type="entry name" value="Josephin"/>
</dbReference>
<dbReference type="OrthoDB" id="422700at2759"/>
<dbReference type="SMART" id="SM01246">
    <property type="entry name" value="Josephin"/>
    <property type="match status" value="1"/>
</dbReference>
<dbReference type="GO" id="GO:0006508">
    <property type="term" value="P:proteolysis"/>
    <property type="evidence" value="ECO:0007669"/>
    <property type="project" value="UniProtKB-KW"/>
</dbReference>
<dbReference type="InterPro" id="IPR040053">
    <property type="entry name" value="JOSD1/2"/>
</dbReference>
<keyword evidence="4" id="KW-0833">Ubl conjugation pathway</keyword>
<evidence type="ECO:0000313" key="6">
    <source>
        <dbReference type="EMBL" id="CAD7236477.1"/>
    </source>
</evidence>
<sequence>MLQSLQFCAVHALNNLFQGKEIFSKDQLNQISKELAPDAWWNPHRSPLGFGNYDINVIQVALHQRKYAAIWYDRRKDPCCLELSKILGFILNIPSRWNIGPISLPITGKHWVVVRRREDDPSSPFVLLDSKVPAPTDIGDVSRCFLRCT</sequence>
<dbReference type="GO" id="GO:0016579">
    <property type="term" value="P:protein deubiquitination"/>
    <property type="evidence" value="ECO:0007669"/>
    <property type="project" value="InterPro"/>
</dbReference>
<gene>
    <name evidence="6" type="ORF">CTOB1V02_LOCUS14292</name>
</gene>
<dbReference type="Pfam" id="PF02099">
    <property type="entry name" value="Josephin"/>
    <property type="match status" value="1"/>
</dbReference>
<evidence type="ECO:0000256" key="3">
    <source>
        <dbReference type="ARBA" id="ARBA00022670"/>
    </source>
</evidence>
<dbReference type="EMBL" id="OB679340">
    <property type="protein sequence ID" value="CAD7236477.1"/>
    <property type="molecule type" value="Genomic_DNA"/>
</dbReference>
<dbReference type="GO" id="GO:0004843">
    <property type="term" value="F:cysteine-type deubiquitinase activity"/>
    <property type="evidence" value="ECO:0007669"/>
    <property type="project" value="UniProtKB-EC"/>
</dbReference>
<comment type="catalytic activity">
    <reaction evidence="1">
        <text>Thiol-dependent hydrolysis of ester, thioester, amide, peptide and isopeptide bonds formed by the C-terminal Gly of ubiquitin (a 76-residue protein attached to proteins as an intracellular targeting signal).</text>
        <dbReference type="EC" id="3.4.19.12"/>
    </reaction>
</comment>
<protein>
    <recommendedName>
        <fullName evidence="2">ubiquitinyl hydrolase 1</fullName>
        <ecNumber evidence="2">3.4.19.12</ecNumber>
    </recommendedName>
</protein>
<keyword evidence="3" id="KW-0645">Protease</keyword>
<dbReference type="Gene3D" id="3.90.70.40">
    <property type="match status" value="1"/>
</dbReference>
<keyword evidence="5" id="KW-0378">Hydrolase</keyword>
<name>A0A7R8WWJ4_9CRUS</name>